<reference evidence="1 2" key="1">
    <citation type="submission" date="2016-10" db="EMBL/GenBank/DDBJ databases">
        <authorList>
            <person name="de Groot N.N."/>
        </authorList>
    </citation>
    <scope>NUCLEOTIDE SEQUENCE [LARGE SCALE GENOMIC DNA]</scope>
    <source>
        <strain evidence="1 2">DSM 29439</strain>
    </source>
</reference>
<protein>
    <submittedName>
        <fullName evidence="1">Esterase/lipase superfamily enzyme</fullName>
    </submittedName>
</protein>
<dbReference type="PIRSF" id="PIRSF033909">
    <property type="entry name" value="UCP033909"/>
    <property type="match status" value="1"/>
</dbReference>
<sequence>MRIVHHLVLILMLASCAPRGKITLFQGAADTGDLQRIYVGTTREMDAQGFPSGGRSRELIFGQYNVSVPPEREPGSIEWPRRKTPDPARHFLLDSFLPLTTEGDFRTALRGELAHRRAEQRTAIIFVHGFNNNFAEGLYRFAQISEDLDLPFLPVHYSWPSAGHPLGYGYDRDSMLIARDGLEATIRAVAASGADEILLVGHSMGALLAMETMRQMTIADGQNGLRKISGVILISPDIDIDVFRAQADRIGELPQPFYIFTSTRDIALRLSAGLTGQTARLGNTTDVQKLAELDVTMVDISAFSDGKIDHATALASPSFLRLLQRVPDLGTAYGGDPSTRVGLIPGTVLVVQNATRLIVTPITQ</sequence>
<dbReference type="EMBL" id="FOJB01000001">
    <property type="protein sequence ID" value="SEV91261.1"/>
    <property type="molecule type" value="Genomic_DNA"/>
</dbReference>
<name>A0A1I0MRG5_9RHOB</name>
<keyword evidence="2" id="KW-1185">Reference proteome</keyword>
<dbReference type="RefSeq" id="WP_143064266.1">
    <property type="nucleotide sequence ID" value="NZ_FOJB01000001.1"/>
</dbReference>
<dbReference type="Pfam" id="PF05990">
    <property type="entry name" value="DUF900"/>
    <property type="match status" value="1"/>
</dbReference>
<dbReference type="OrthoDB" id="9797755at2"/>
<dbReference type="Proteomes" id="UP000199650">
    <property type="component" value="Unassembled WGS sequence"/>
</dbReference>
<dbReference type="AlphaFoldDB" id="A0A1I0MRG5"/>
<dbReference type="InterPro" id="IPR014586">
    <property type="entry name" value="UCP033909"/>
</dbReference>
<evidence type="ECO:0000313" key="1">
    <source>
        <dbReference type="EMBL" id="SEV91261.1"/>
    </source>
</evidence>
<organism evidence="1 2">
    <name type="scientific">Aliiroseovarius sediminilitoris</name>
    <dbReference type="NCBI Taxonomy" id="1173584"/>
    <lineage>
        <taxon>Bacteria</taxon>
        <taxon>Pseudomonadati</taxon>
        <taxon>Pseudomonadota</taxon>
        <taxon>Alphaproteobacteria</taxon>
        <taxon>Rhodobacterales</taxon>
        <taxon>Paracoccaceae</taxon>
        <taxon>Aliiroseovarius</taxon>
    </lineage>
</organism>
<dbReference type="STRING" id="1173584.SAMN05444851_0274"/>
<gene>
    <name evidence="1" type="ORF">SAMN05444851_0274</name>
</gene>
<dbReference type="PANTHER" id="PTHR36513">
    <property type="entry name" value="ABC TRANSMEMBRANE TYPE-1 DOMAIN-CONTAINING PROTEIN"/>
    <property type="match status" value="1"/>
</dbReference>
<dbReference type="InterPro" id="IPR010297">
    <property type="entry name" value="DUF900_hydrolase"/>
</dbReference>
<accession>A0A1I0MRG5</accession>
<dbReference type="PROSITE" id="PS51257">
    <property type="entry name" value="PROKAR_LIPOPROTEIN"/>
    <property type="match status" value="1"/>
</dbReference>
<evidence type="ECO:0000313" key="2">
    <source>
        <dbReference type="Proteomes" id="UP000199650"/>
    </source>
</evidence>
<dbReference type="SUPFAM" id="SSF53474">
    <property type="entry name" value="alpha/beta-Hydrolases"/>
    <property type="match status" value="1"/>
</dbReference>
<dbReference type="Gene3D" id="3.40.50.1820">
    <property type="entry name" value="alpha/beta hydrolase"/>
    <property type="match status" value="1"/>
</dbReference>
<dbReference type="PANTHER" id="PTHR36513:SF1">
    <property type="entry name" value="TRANSMEMBRANE PROTEIN"/>
    <property type="match status" value="1"/>
</dbReference>
<dbReference type="InterPro" id="IPR029058">
    <property type="entry name" value="AB_hydrolase_fold"/>
</dbReference>
<proteinExistence type="predicted"/>